<accession>A0A9E6PR64</accession>
<dbReference type="InterPro" id="IPR021300">
    <property type="entry name" value="Integr_conj_element_PFL4695"/>
</dbReference>
<dbReference type="Pfam" id="PF11072">
    <property type="entry name" value="DUF2859"/>
    <property type="match status" value="1"/>
</dbReference>
<dbReference type="AlphaFoldDB" id="A0A9E6PR64"/>
<protein>
    <submittedName>
        <fullName evidence="2">Integrating conjugative element protein</fullName>
    </submittedName>
</protein>
<dbReference type="Proteomes" id="UP000634530">
    <property type="component" value="Chromosome"/>
</dbReference>
<proteinExistence type="predicted"/>
<dbReference type="RefSeq" id="WP_186676993.1">
    <property type="nucleotide sequence ID" value="NZ_CP077093.1"/>
</dbReference>
<organism evidence="2 3">
    <name type="scientific">Pseudomonas vanderleydeniana</name>
    <dbReference type="NCBI Taxonomy" id="2745495"/>
    <lineage>
        <taxon>Bacteria</taxon>
        <taxon>Pseudomonadati</taxon>
        <taxon>Pseudomonadota</taxon>
        <taxon>Gammaproteobacteria</taxon>
        <taxon>Pseudomonadales</taxon>
        <taxon>Pseudomonadaceae</taxon>
        <taxon>Pseudomonas</taxon>
    </lineage>
</organism>
<sequence length="170" mass="18573">MKPTRFFSVLALLMSLGAQAELKVVDDLGGTSALAYYRSLNLFATAPGIATQLPVLRVNPYGEADMLPVHTPSLQPGRVTPRVHNIPGLRPLFLVGDDPLSRQWLLERIEVLRELKAVGLVINVQQLPALAELRRLGAGLDMAPVPADDLARRLGLRHYPVLVTETGLDQ</sequence>
<keyword evidence="1" id="KW-0732">Signal</keyword>
<evidence type="ECO:0000256" key="1">
    <source>
        <dbReference type="SAM" id="SignalP"/>
    </source>
</evidence>
<feature type="signal peptide" evidence="1">
    <location>
        <begin position="1"/>
        <end position="20"/>
    </location>
</feature>
<feature type="chain" id="PRO_5038964942" evidence="1">
    <location>
        <begin position="21"/>
        <end position="170"/>
    </location>
</feature>
<keyword evidence="3" id="KW-1185">Reference proteome</keyword>
<reference evidence="2 3" key="1">
    <citation type="journal article" date="2020" name="Microorganisms">
        <title>Reliable Identification of Environmental Pseudomonas Isolates Using the rpoD Gene.</title>
        <authorList>
            <consortium name="The Broad Institute Genome Sequencing Platform"/>
            <person name="Girard L."/>
            <person name="Lood C."/>
            <person name="Rokni-Zadeh H."/>
            <person name="van Noort V."/>
            <person name="Lavigne R."/>
            <person name="De Mot R."/>
        </authorList>
    </citation>
    <scope>NUCLEOTIDE SEQUENCE [LARGE SCALE GENOMIC DNA]</scope>
    <source>
        <strain evidence="2 3">RW8P3</strain>
    </source>
</reference>
<evidence type="ECO:0000313" key="3">
    <source>
        <dbReference type="Proteomes" id="UP000634530"/>
    </source>
</evidence>
<dbReference type="NCBIfam" id="TIGR03765">
    <property type="entry name" value="ICE_PFL_4695"/>
    <property type="match status" value="1"/>
</dbReference>
<gene>
    <name evidence="2" type="ORF">HU752_015290</name>
</gene>
<name>A0A9E6PR64_9PSED</name>
<dbReference type="KEGG" id="pvw:HU752_015290"/>
<reference evidence="2 3" key="2">
    <citation type="journal article" date="2021" name="Microorganisms">
        <title>The Ever-Expanding Pseudomonas Genus: Description of 43 New Species and Partition of the Pseudomonas putida Group.</title>
        <authorList>
            <person name="Girard L."/>
            <person name="Lood C."/>
            <person name="Hofte M."/>
            <person name="Vandamme P."/>
            <person name="Rokni-Zadeh H."/>
            <person name="van Noort V."/>
            <person name="Lavigne R."/>
            <person name="De Mot R."/>
        </authorList>
    </citation>
    <scope>NUCLEOTIDE SEQUENCE [LARGE SCALE GENOMIC DNA]</scope>
    <source>
        <strain evidence="2 3">RW8P3</strain>
    </source>
</reference>
<evidence type="ECO:0000313" key="2">
    <source>
        <dbReference type="EMBL" id="QXI31206.1"/>
    </source>
</evidence>
<dbReference type="EMBL" id="CP077093">
    <property type="protein sequence ID" value="QXI31206.1"/>
    <property type="molecule type" value="Genomic_DNA"/>
</dbReference>